<dbReference type="SUPFAM" id="SSF52467">
    <property type="entry name" value="DHS-like NAD/FAD-binding domain"/>
    <property type="match status" value="1"/>
</dbReference>
<organism evidence="7 8">
    <name type="scientific">Streptomyces noursei</name>
    <name type="common">Streptomyces albulus</name>
    <dbReference type="NCBI Taxonomy" id="1971"/>
    <lineage>
        <taxon>Bacteria</taxon>
        <taxon>Bacillati</taxon>
        <taxon>Actinomycetota</taxon>
        <taxon>Actinomycetes</taxon>
        <taxon>Kitasatosporales</taxon>
        <taxon>Streptomycetaceae</taxon>
        <taxon>Streptomyces</taxon>
    </lineage>
</organism>
<dbReference type="InterPro" id="IPR029061">
    <property type="entry name" value="THDP-binding"/>
</dbReference>
<dbReference type="Proteomes" id="UP000288351">
    <property type="component" value="Unassembled WGS sequence"/>
</dbReference>
<proteinExistence type="inferred from homology"/>
<dbReference type="CDD" id="cd07035">
    <property type="entry name" value="TPP_PYR_POX_like"/>
    <property type="match status" value="1"/>
</dbReference>
<dbReference type="GO" id="GO:0030976">
    <property type="term" value="F:thiamine pyrophosphate binding"/>
    <property type="evidence" value="ECO:0007669"/>
    <property type="project" value="InterPro"/>
</dbReference>
<dbReference type="NCBIfam" id="NF005485">
    <property type="entry name" value="PRK07092.1"/>
    <property type="match status" value="1"/>
</dbReference>
<dbReference type="RefSeq" id="WP_020930582.1">
    <property type="nucleotide sequence ID" value="NZ_BHXC01000006.1"/>
</dbReference>
<dbReference type="Gene3D" id="3.40.50.970">
    <property type="match status" value="2"/>
</dbReference>
<evidence type="ECO:0000256" key="3">
    <source>
        <dbReference type="RuleBase" id="RU362132"/>
    </source>
</evidence>
<comment type="caution">
    <text evidence="7">The sequence shown here is derived from an EMBL/GenBank/DDBJ whole genome shotgun (WGS) entry which is preliminary data.</text>
</comment>
<sequence>MTTTVLDAVVRLLRDTGMTTVFGNPGSTELRMFRDWPEDFVYVLGLQESSAVAMAAGHALGTGRAAFVCLHSAGGVGHALGAVFNAHRDRVPLVIVAGQQARSLLQLRPFLGADAPDQFPRPYVKLARQPDRAADVPAVLAEAHRIAMTPPRGPVFVSVPEDDWDRAADPVEPRAVHGGFTAAPDALAALATRLDACGRPALVIGPGVDDEGALPEAVALAERIRAAVWISPLSGRSGFPESHPLFQGFLPPVAGPLAARLEPYDVVVALGAPLFTYHVADDGPPLAPGTELFHLDCDPAQAAWLPTGTSLVTTLRPALTELTALVGRSDREPPRARTRPAPASAGEVLTPDWVLDQLHRHLPRDRVLVEEAPSHRDVLHVRVPVDRTGGFLTTGSGALGWGLPLAVGRALADRQRVVCVVGDGSALYSVQALWTAARHRAPVTFVVLDNGGYGAVRALGRRLGIAPVPGTDLGGIDFTGLATSFGCPAQYADHPRDLGGALDRALTSLGDDDGPHLLHLRVSDAEGVLYGP</sequence>
<feature type="domain" description="Thiamine pyrophosphate enzyme N-terminal TPP-binding" evidence="6">
    <location>
        <begin position="4"/>
        <end position="106"/>
    </location>
</feature>
<evidence type="ECO:0000313" key="7">
    <source>
        <dbReference type="EMBL" id="GCB88417.1"/>
    </source>
</evidence>
<evidence type="ECO:0000259" key="6">
    <source>
        <dbReference type="Pfam" id="PF02776"/>
    </source>
</evidence>
<evidence type="ECO:0000256" key="2">
    <source>
        <dbReference type="ARBA" id="ARBA00023052"/>
    </source>
</evidence>
<dbReference type="AlphaFoldDB" id="A0A401QSQ1"/>
<feature type="domain" description="Thiamine pyrophosphate enzyme TPP-binding" evidence="5">
    <location>
        <begin position="383"/>
        <end position="519"/>
    </location>
</feature>
<dbReference type="Pfam" id="PF02776">
    <property type="entry name" value="TPP_enzyme_N"/>
    <property type="match status" value="1"/>
</dbReference>
<dbReference type="Pfam" id="PF02775">
    <property type="entry name" value="TPP_enzyme_C"/>
    <property type="match status" value="1"/>
</dbReference>
<dbReference type="CDD" id="cd02002">
    <property type="entry name" value="TPP_BFDC"/>
    <property type="match status" value="1"/>
</dbReference>
<reference evidence="7 8" key="1">
    <citation type="journal article" date="2019" name="Microbiol. Resour. Announc.">
        <title>Draft Genome Sequence of the Most Traditional epsilon-Poly-l-Lysine Producer, Streptomyces albulus NBRC14147.</title>
        <authorList>
            <person name="Yamanaka K."/>
            <person name="Hamano Y."/>
        </authorList>
    </citation>
    <scope>NUCLEOTIDE SEQUENCE [LARGE SCALE GENOMIC DNA]</scope>
    <source>
        <strain evidence="7 8">NBRC 14147</strain>
    </source>
</reference>
<dbReference type="EMBL" id="BHXC01000006">
    <property type="protein sequence ID" value="GCB88417.1"/>
    <property type="molecule type" value="Genomic_DNA"/>
</dbReference>
<dbReference type="GO" id="GO:0003984">
    <property type="term" value="F:acetolactate synthase activity"/>
    <property type="evidence" value="ECO:0007669"/>
    <property type="project" value="TreeGrafter"/>
</dbReference>
<dbReference type="GO" id="GO:0050660">
    <property type="term" value="F:flavin adenine dinucleotide binding"/>
    <property type="evidence" value="ECO:0007669"/>
    <property type="project" value="TreeGrafter"/>
</dbReference>
<protein>
    <submittedName>
        <fullName evidence="7">Benzoylformate decarboxylase</fullName>
    </submittedName>
</protein>
<dbReference type="InterPro" id="IPR012000">
    <property type="entry name" value="Thiamin_PyroP_enz_cen_dom"/>
</dbReference>
<dbReference type="InterPro" id="IPR012001">
    <property type="entry name" value="Thiamin_PyroP_enz_TPP-bd_dom"/>
</dbReference>
<feature type="domain" description="Thiamine pyrophosphate enzyme central" evidence="4">
    <location>
        <begin position="188"/>
        <end position="322"/>
    </location>
</feature>
<dbReference type="Gene3D" id="3.40.50.1220">
    <property type="entry name" value="TPP-binding domain"/>
    <property type="match status" value="1"/>
</dbReference>
<evidence type="ECO:0000259" key="5">
    <source>
        <dbReference type="Pfam" id="PF02775"/>
    </source>
</evidence>
<evidence type="ECO:0000313" key="8">
    <source>
        <dbReference type="Proteomes" id="UP000288351"/>
    </source>
</evidence>
<gene>
    <name evidence="7" type="primary">mdlC</name>
    <name evidence="7" type="ORF">SALB_01087</name>
</gene>
<accession>A0A401QSQ1</accession>
<dbReference type="Pfam" id="PF00205">
    <property type="entry name" value="TPP_enzyme_M"/>
    <property type="match status" value="1"/>
</dbReference>
<dbReference type="PANTHER" id="PTHR18968">
    <property type="entry name" value="THIAMINE PYROPHOSPHATE ENZYMES"/>
    <property type="match status" value="1"/>
</dbReference>
<evidence type="ECO:0000256" key="1">
    <source>
        <dbReference type="ARBA" id="ARBA00007812"/>
    </source>
</evidence>
<dbReference type="PANTHER" id="PTHR18968:SF133">
    <property type="entry name" value="BENZOYLFORMATE DECARBOXYLASE"/>
    <property type="match status" value="1"/>
</dbReference>
<comment type="similarity">
    <text evidence="1 3">Belongs to the TPP enzyme family.</text>
</comment>
<dbReference type="GO" id="GO:0000287">
    <property type="term" value="F:magnesium ion binding"/>
    <property type="evidence" value="ECO:0007669"/>
    <property type="project" value="InterPro"/>
</dbReference>
<evidence type="ECO:0000259" key="4">
    <source>
        <dbReference type="Pfam" id="PF00205"/>
    </source>
</evidence>
<keyword evidence="2 3" id="KW-0786">Thiamine pyrophosphate</keyword>
<name>A0A401QSQ1_STRNR</name>
<dbReference type="InterPro" id="IPR029035">
    <property type="entry name" value="DHS-like_NAD/FAD-binding_dom"/>
</dbReference>
<dbReference type="InterPro" id="IPR011766">
    <property type="entry name" value="TPP_enzyme_TPP-bd"/>
</dbReference>
<dbReference type="InterPro" id="IPR045229">
    <property type="entry name" value="TPP_enz"/>
</dbReference>
<dbReference type="SUPFAM" id="SSF52518">
    <property type="entry name" value="Thiamin diphosphate-binding fold (THDP-binding)"/>
    <property type="match status" value="2"/>
</dbReference>